<evidence type="ECO:0000313" key="1">
    <source>
        <dbReference type="EMBL" id="VEN73823.1"/>
    </source>
</evidence>
<accession>A0A484HLQ8</accession>
<gene>
    <name evidence="1" type="ORF">EPICR_20293</name>
</gene>
<name>A0A484HLQ8_9BACT</name>
<dbReference type="AlphaFoldDB" id="A0A484HLQ8"/>
<reference evidence="1" key="1">
    <citation type="submission" date="2019-01" db="EMBL/GenBank/DDBJ databases">
        <authorList>
            <consortium name="Genoscope - CEA"/>
            <person name="William W."/>
        </authorList>
    </citation>
    <scope>NUCLEOTIDE SEQUENCE</scope>
    <source>
        <strain evidence="1">CR-1</strain>
    </source>
</reference>
<proteinExistence type="predicted"/>
<protein>
    <submittedName>
        <fullName evidence="1">Uncharacterized protein</fullName>
    </submittedName>
</protein>
<organism evidence="1">
    <name type="scientific">uncultured Desulfobacteraceae bacterium</name>
    <dbReference type="NCBI Taxonomy" id="218296"/>
    <lineage>
        <taxon>Bacteria</taxon>
        <taxon>Pseudomonadati</taxon>
        <taxon>Thermodesulfobacteriota</taxon>
        <taxon>Desulfobacteria</taxon>
        <taxon>Desulfobacterales</taxon>
        <taxon>Desulfobacteraceae</taxon>
        <taxon>environmental samples</taxon>
    </lineage>
</organism>
<sequence length="68" mass="7211">MALDEAKKTDDEYEIEGFKYIVDKEFMKKAAPIKVDFSPYGFKLTSGMDLGAGQEGCSGCGSSAGGCS</sequence>
<dbReference type="EMBL" id="CAACVI010000012">
    <property type="protein sequence ID" value="VEN73823.1"/>
    <property type="molecule type" value="Genomic_DNA"/>
</dbReference>